<evidence type="ECO:0000256" key="1">
    <source>
        <dbReference type="SAM" id="MobiDB-lite"/>
    </source>
</evidence>
<dbReference type="AlphaFoldDB" id="A0A3P6TRV0"/>
<proteinExistence type="predicted"/>
<keyword evidence="3" id="KW-1185">Reference proteome</keyword>
<reference evidence="2 3" key="1">
    <citation type="submission" date="2018-11" db="EMBL/GenBank/DDBJ databases">
        <authorList>
            <consortium name="Pathogen Informatics"/>
        </authorList>
    </citation>
    <scope>NUCLEOTIDE SEQUENCE [LARGE SCALE GENOMIC DNA]</scope>
</reference>
<dbReference type="EMBL" id="UYRV01021118">
    <property type="protein sequence ID" value="VDK68838.1"/>
    <property type="molecule type" value="Genomic_DNA"/>
</dbReference>
<evidence type="ECO:0000313" key="2">
    <source>
        <dbReference type="EMBL" id="VDK68838.1"/>
    </source>
</evidence>
<feature type="region of interest" description="Disordered" evidence="1">
    <location>
        <begin position="42"/>
        <end position="67"/>
    </location>
</feature>
<name>A0A3P6TRV0_CYLGO</name>
<sequence length="90" mass="9632">MKWRTSSLYGCFVGDPYYDRDVPIVMAIDDDVFCSSQIERPGENVPKIHGQIPSGPEPSGQDNGRRSASLLEGGTVLKVSISGNGCVSGE</sequence>
<protein>
    <submittedName>
        <fullName evidence="2">Uncharacterized protein</fullName>
    </submittedName>
</protein>
<organism evidence="2 3">
    <name type="scientific">Cylicostephanus goldi</name>
    <name type="common">Nematode worm</name>
    <dbReference type="NCBI Taxonomy" id="71465"/>
    <lineage>
        <taxon>Eukaryota</taxon>
        <taxon>Metazoa</taxon>
        <taxon>Ecdysozoa</taxon>
        <taxon>Nematoda</taxon>
        <taxon>Chromadorea</taxon>
        <taxon>Rhabditida</taxon>
        <taxon>Rhabditina</taxon>
        <taxon>Rhabditomorpha</taxon>
        <taxon>Strongyloidea</taxon>
        <taxon>Strongylidae</taxon>
        <taxon>Cylicostephanus</taxon>
    </lineage>
</organism>
<accession>A0A3P6TRV0</accession>
<evidence type="ECO:0000313" key="3">
    <source>
        <dbReference type="Proteomes" id="UP000271889"/>
    </source>
</evidence>
<dbReference type="Proteomes" id="UP000271889">
    <property type="component" value="Unassembled WGS sequence"/>
</dbReference>
<gene>
    <name evidence="2" type="ORF">CGOC_LOCUS6457</name>
</gene>